<gene>
    <name evidence="4" type="ORF">PYS61_03255</name>
</gene>
<feature type="compositionally biased region" description="Basic and acidic residues" evidence="1">
    <location>
        <begin position="313"/>
        <end position="326"/>
    </location>
</feature>
<feature type="chain" id="PRO_5047509773" evidence="3">
    <location>
        <begin position="32"/>
        <end position="376"/>
    </location>
</feature>
<keyword evidence="2" id="KW-0812">Transmembrane</keyword>
<protein>
    <submittedName>
        <fullName evidence="4">Uncharacterized protein</fullName>
    </submittedName>
</protein>
<feature type="region of interest" description="Disordered" evidence="1">
    <location>
        <begin position="280"/>
        <end position="326"/>
    </location>
</feature>
<dbReference type="EMBL" id="CP118868">
    <property type="protein sequence ID" value="WEG36195.1"/>
    <property type="molecule type" value="Genomic_DNA"/>
</dbReference>
<organism evidence="4 5">
    <name type="scientific">Amygdalobacter indicium</name>
    <dbReference type="NCBI Taxonomy" id="3029272"/>
    <lineage>
        <taxon>Bacteria</taxon>
        <taxon>Bacillati</taxon>
        <taxon>Bacillota</taxon>
        <taxon>Clostridia</taxon>
        <taxon>Eubacteriales</taxon>
        <taxon>Oscillospiraceae</taxon>
        <taxon>Amygdalobacter</taxon>
    </lineage>
</organism>
<evidence type="ECO:0000256" key="1">
    <source>
        <dbReference type="SAM" id="MobiDB-lite"/>
    </source>
</evidence>
<evidence type="ECO:0000313" key="5">
    <source>
        <dbReference type="Proteomes" id="UP001220478"/>
    </source>
</evidence>
<keyword evidence="2" id="KW-1133">Transmembrane helix</keyword>
<dbReference type="RefSeq" id="WP_315570201.1">
    <property type="nucleotide sequence ID" value="NZ_CP118866.1"/>
</dbReference>
<evidence type="ECO:0000313" key="4">
    <source>
        <dbReference type="EMBL" id="WEG36195.1"/>
    </source>
</evidence>
<reference evidence="4 5" key="1">
    <citation type="submission" date="2023-02" db="EMBL/GenBank/DDBJ databases">
        <title>Novel Oscillospiraceae bacterial genomes.</title>
        <authorList>
            <person name="Srinivasan S."/>
            <person name="Austin M.N."/>
            <person name="Fiedler T.L."/>
            <person name="Strenk S.M."/>
            <person name="Agnew K.J."/>
            <person name="Nagana Gowda G.A."/>
            <person name="Raftery D."/>
            <person name="Beamer M.A."/>
            <person name="Achilles S.L."/>
            <person name="Wiesenfeld H.C."/>
            <person name="Fredricks D.N."/>
            <person name="Hillier S.L."/>
        </authorList>
    </citation>
    <scope>NUCLEOTIDE SEQUENCE [LARGE SCALE GENOMIC DNA]</scope>
    <source>
        <strain evidence="4 5">CHIC02 1186E3-8</strain>
    </source>
</reference>
<accession>A0ABY8CAQ9</accession>
<sequence>MFTNQAKRRLGAWVISLAVLPALLLPATSKAASAAQKTDAKIKVELWTQQNKPLKLDIKQIDFLNFASTAMIIDRSTIEKAPKQMKFSEADLPSLCFSPESDNLKLSGTSETAKNLRSNEFYFRAAKPEAWLLNLQLKNYTLKKVRYDETDKVLKLYYEGSQSPQAPSAYFTGLLNSESSREKSTFANVTKKIKELNHKQKLNGDVKRIVDLIEGVTYDANDKLPASAALWAAENPKKDLNYGFYTLSYTMIKDGKSNNNDNDLFVLPVLQKNLPDVYTGKLSTRKDSDRSSAKKDKQSSAKAGAQAGVSEQKSSDEKSAAPSIERKQSKYSSKVVASNDTSVVQSTGETAASISLSLVCFIAATCVYAIKRRYKC</sequence>
<name>A0ABY8CAQ9_9FIRM</name>
<keyword evidence="3" id="KW-0732">Signal</keyword>
<evidence type="ECO:0000256" key="2">
    <source>
        <dbReference type="SAM" id="Phobius"/>
    </source>
</evidence>
<feature type="transmembrane region" description="Helical" evidence="2">
    <location>
        <begin position="351"/>
        <end position="370"/>
    </location>
</feature>
<feature type="compositionally biased region" description="Basic and acidic residues" evidence="1">
    <location>
        <begin position="284"/>
        <end position="299"/>
    </location>
</feature>
<keyword evidence="2" id="KW-0472">Membrane</keyword>
<evidence type="ECO:0000256" key="3">
    <source>
        <dbReference type="SAM" id="SignalP"/>
    </source>
</evidence>
<proteinExistence type="predicted"/>
<keyword evidence="5" id="KW-1185">Reference proteome</keyword>
<feature type="signal peptide" evidence="3">
    <location>
        <begin position="1"/>
        <end position="31"/>
    </location>
</feature>
<dbReference type="Proteomes" id="UP001220478">
    <property type="component" value="Chromosome"/>
</dbReference>